<evidence type="ECO:0000259" key="3">
    <source>
        <dbReference type="PROSITE" id="PS50110"/>
    </source>
</evidence>
<keyword evidence="5" id="KW-1185">Reference proteome</keyword>
<comment type="caution">
    <text evidence="4">The sequence shown here is derived from an EMBL/GenBank/DDBJ whole genome shotgun (WGS) entry which is preliminary data.</text>
</comment>
<proteinExistence type="predicted"/>
<evidence type="ECO:0000313" key="4">
    <source>
        <dbReference type="EMBL" id="NKE65406.1"/>
    </source>
</evidence>
<evidence type="ECO:0000313" key="5">
    <source>
        <dbReference type="Proteomes" id="UP000521868"/>
    </source>
</evidence>
<dbReference type="RefSeq" id="WP_168106527.1">
    <property type="nucleotide sequence ID" value="NZ_VTOX01000002.1"/>
</dbReference>
<dbReference type="EMBL" id="VTOX01000002">
    <property type="protein sequence ID" value="NKE65406.1"/>
    <property type="molecule type" value="Genomic_DNA"/>
</dbReference>
<dbReference type="Gene3D" id="3.40.50.2300">
    <property type="match status" value="1"/>
</dbReference>
<dbReference type="GO" id="GO:0000160">
    <property type="term" value="P:phosphorelay signal transduction system"/>
    <property type="evidence" value="ECO:0007669"/>
    <property type="project" value="InterPro"/>
</dbReference>
<reference evidence="4 5" key="1">
    <citation type="journal article" date="2020" name="Nature">
        <title>Bacterial chemolithoautotrophy via manganese oxidation.</title>
        <authorList>
            <person name="Yu H."/>
            <person name="Leadbetter J.R."/>
        </authorList>
    </citation>
    <scope>NUCLEOTIDE SEQUENCE [LARGE SCALE GENOMIC DNA]</scope>
    <source>
        <strain evidence="4 5">RBP-1</strain>
    </source>
</reference>
<protein>
    <submittedName>
        <fullName evidence="4">Response regulator</fullName>
    </submittedName>
</protein>
<dbReference type="SUPFAM" id="SSF52172">
    <property type="entry name" value="CheY-like"/>
    <property type="match status" value="1"/>
</dbReference>
<keyword evidence="1 2" id="KW-0597">Phosphoprotein</keyword>
<name>A0A7X6I5K0_9BURK</name>
<sequence length="135" mass="14166">MSRPPIQIAVVDDDDAWRELLALAARACHDGPVRQFADGEAALATLAAGAPAATLWLVDLHMPRMPGLEVVTRLRALQPQALVAVVSAAATEQERMACLAAGAMAVVRKPAAFGDVVERLRELLLLAGRDGAAPP</sequence>
<dbReference type="PANTHER" id="PTHR44591">
    <property type="entry name" value="STRESS RESPONSE REGULATOR PROTEIN 1"/>
    <property type="match status" value="1"/>
</dbReference>
<feature type="modified residue" description="4-aspartylphosphate" evidence="2">
    <location>
        <position position="59"/>
    </location>
</feature>
<dbReference type="InterPro" id="IPR011006">
    <property type="entry name" value="CheY-like_superfamily"/>
</dbReference>
<dbReference type="SMART" id="SM00448">
    <property type="entry name" value="REC"/>
    <property type="match status" value="1"/>
</dbReference>
<dbReference type="AlphaFoldDB" id="A0A7X6I5K0"/>
<evidence type="ECO:0000256" key="2">
    <source>
        <dbReference type="PROSITE-ProRule" id="PRU00169"/>
    </source>
</evidence>
<accession>A0A7X6I5K0</accession>
<dbReference type="CDD" id="cd00156">
    <property type="entry name" value="REC"/>
    <property type="match status" value="1"/>
</dbReference>
<gene>
    <name evidence="4" type="ORF">RAMLITH_06195</name>
</gene>
<dbReference type="PROSITE" id="PS50110">
    <property type="entry name" value="RESPONSE_REGULATORY"/>
    <property type="match status" value="1"/>
</dbReference>
<dbReference type="PANTHER" id="PTHR44591:SF21">
    <property type="entry name" value="TWO-COMPONENT RESPONSE REGULATOR"/>
    <property type="match status" value="1"/>
</dbReference>
<dbReference type="Pfam" id="PF00072">
    <property type="entry name" value="Response_reg"/>
    <property type="match status" value="1"/>
</dbReference>
<dbReference type="InterPro" id="IPR001789">
    <property type="entry name" value="Sig_transdc_resp-reg_receiver"/>
</dbReference>
<dbReference type="InterPro" id="IPR050595">
    <property type="entry name" value="Bact_response_regulator"/>
</dbReference>
<dbReference type="Proteomes" id="UP000521868">
    <property type="component" value="Unassembled WGS sequence"/>
</dbReference>
<organism evidence="4 5">
    <name type="scientific">Ramlibacter lithotrophicus</name>
    <dbReference type="NCBI Taxonomy" id="2606681"/>
    <lineage>
        <taxon>Bacteria</taxon>
        <taxon>Pseudomonadati</taxon>
        <taxon>Pseudomonadota</taxon>
        <taxon>Betaproteobacteria</taxon>
        <taxon>Burkholderiales</taxon>
        <taxon>Comamonadaceae</taxon>
        <taxon>Ramlibacter</taxon>
    </lineage>
</organism>
<feature type="domain" description="Response regulatory" evidence="3">
    <location>
        <begin position="7"/>
        <end position="124"/>
    </location>
</feature>
<evidence type="ECO:0000256" key="1">
    <source>
        <dbReference type="ARBA" id="ARBA00022553"/>
    </source>
</evidence>